<reference evidence="12 13" key="1">
    <citation type="journal article" date="2020" name="Arch. Microbiol.">
        <title>The genome sequence of the giant phototrophic gammaproteobacterium Thiospirillum jenense gives insight into its physiological properties and phylogenetic relationships.</title>
        <authorList>
            <person name="Imhoff J.F."/>
            <person name="Meyer T.E."/>
            <person name="Kyndt J.A."/>
        </authorList>
    </citation>
    <scope>NUCLEOTIDE SEQUENCE [LARGE SCALE GENOMIC DNA]</scope>
    <source>
        <strain evidence="12 13">DSM 216</strain>
    </source>
</reference>
<dbReference type="InterPro" id="IPR024167">
    <property type="entry name" value="Cytochrome_c4-like"/>
</dbReference>
<feature type="domain" description="Cytochrome c" evidence="11">
    <location>
        <begin position="116"/>
        <end position="207"/>
    </location>
</feature>
<evidence type="ECO:0000313" key="13">
    <source>
        <dbReference type="Proteomes" id="UP000548632"/>
    </source>
</evidence>
<evidence type="ECO:0000256" key="9">
    <source>
        <dbReference type="PIRSR" id="PIRSR000005-2"/>
    </source>
</evidence>
<comment type="PTM">
    <text evidence="8">Binds 2 heme c groups covalently per subunit.</text>
</comment>
<dbReference type="GO" id="GO:0020037">
    <property type="term" value="F:heme binding"/>
    <property type="evidence" value="ECO:0007669"/>
    <property type="project" value="InterPro"/>
</dbReference>
<feature type="chain" id="PRO_5032590707" evidence="10">
    <location>
        <begin position="22"/>
        <end position="208"/>
    </location>
</feature>
<comment type="subcellular location">
    <subcellularLocation>
        <location evidence="1">Periplasm</location>
    </subcellularLocation>
</comment>
<dbReference type="InterPro" id="IPR036909">
    <property type="entry name" value="Cyt_c-like_dom_sf"/>
</dbReference>
<organism evidence="12 13">
    <name type="scientific">Thiospirillum jenense</name>
    <dbReference type="NCBI Taxonomy" id="1653858"/>
    <lineage>
        <taxon>Bacteria</taxon>
        <taxon>Pseudomonadati</taxon>
        <taxon>Pseudomonadota</taxon>
        <taxon>Gammaproteobacteria</taxon>
        <taxon>Chromatiales</taxon>
        <taxon>Chromatiaceae</taxon>
        <taxon>Thiospirillum</taxon>
    </lineage>
</organism>
<dbReference type="PANTHER" id="PTHR33751">
    <property type="entry name" value="CBB3-TYPE CYTOCHROME C OXIDASE SUBUNIT FIXP"/>
    <property type="match status" value="1"/>
</dbReference>
<evidence type="ECO:0000256" key="7">
    <source>
        <dbReference type="ARBA" id="ARBA00023004"/>
    </source>
</evidence>
<dbReference type="AlphaFoldDB" id="A0A839HDS6"/>
<feature type="binding site" description="covalent" evidence="8">
    <location>
        <position position="140"/>
    </location>
    <ligand>
        <name>heme c</name>
        <dbReference type="ChEBI" id="CHEBI:61717"/>
        <label>2</label>
    </ligand>
</feature>
<keyword evidence="6" id="KW-0249">Electron transport</keyword>
<dbReference type="SUPFAM" id="SSF46626">
    <property type="entry name" value="Cytochrome c"/>
    <property type="match status" value="2"/>
</dbReference>
<evidence type="ECO:0000256" key="3">
    <source>
        <dbReference type="ARBA" id="ARBA00022617"/>
    </source>
</evidence>
<evidence type="ECO:0000259" key="11">
    <source>
        <dbReference type="PROSITE" id="PS51007"/>
    </source>
</evidence>
<keyword evidence="5" id="KW-0574">Periplasm</keyword>
<keyword evidence="13" id="KW-1185">Reference proteome</keyword>
<feature type="binding site" description="covalent" evidence="8">
    <location>
        <position position="42"/>
    </location>
    <ligand>
        <name>heme c</name>
        <dbReference type="ChEBI" id="CHEBI:61717"/>
        <label>1</label>
    </ligand>
</feature>
<evidence type="ECO:0000256" key="5">
    <source>
        <dbReference type="ARBA" id="ARBA00022764"/>
    </source>
</evidence>
<keyword evidence="10" id="KW-0732">Signal</keyword>
<feature type="binding site" description="axial binding residue" evidence="9">
    <location>
        <position position="43"/>
    </location>
    <ligand>
        <name>heme c</name>
        <dbReference type="ChEBI" id="CHEBI:61717"/>
        <label>1</label>
    </ligand>
    <ligandPart>
        <name>Fe</name>
        <dbReference type="ChEBI" id="CHEBI:18248"/>
    </ligandPart>
</feature>
<feature type="signal peptide" evidence="10">
    <location>
        <begin position="1"/>
        <end position="21"/>
    </location>
</feature>
<evidence type="ECO:0000256" key="8">
    <source>
        <dbReference type="PIRSR" id="PIRSR000005-1"/>
    </source>
</evidence>
<evidence type="ECO:0000256" key="6">
    <source>
        <dbReference type="ARBA" id="ARBA00022982"/>
    </source>
</evidence>
<protein>
    <submittedName>
        <fullName evidence="12">Cytochrome c4</fullName>
    </submittedName>
</protein>
<dbReference type="PIRSF" id="PIRSF000005">
    <property type="entry name" value="Cytochrome_c4"/>
    <property type="match status" value="1"/>
</dbReference>
<feature type="binding site" description="covalent" evidence="8">
    <location>
        <position position="137"/>
    </location>
    <ligand>
        <name>heme c</name>
        <dbReference type="ChEBI" id="CHEBI:61717"/>
        <label>2</label>
    </ligand>
</feature>
<dbReference type="PROSITE" id="PS51007">
    <property type="entry name" value="CYTC"/>
    <property type="match status" value="2"/>
</dbReference>
<evidence type="ECO:0000256" key="2">
    <source>
        <dbReference type="ARBA" id="ARBA00022448"/>
    </source>
</evidence>
<name>A0A839HDS6_9GAMM</name>
<keyword evidence="4 9" id="KW-0479">Metal-binding</keyword>
<keyword evidence="2" id="KW-0813">Transport</keyword>
<evidence type="ECO:0000313" key="12">
    <source>
        <dbReference type="EMBL" id="MBB1126270.1"/>
    </source>
</evidence>
<keyword evidence="7 9" id="KW-0408">Iron</keyword>
<dbReference type="Gene3D" id="1.10.760.10">
    <property type="entry name" value="Cytochrome c-like domain"/>
    <property type="match status" value="2"/>
</dbReference>
<dbReference type="InterPro" id="IPR050597">
    <property type="entry name" value="Cytochrome_c_Oxidase_Subunit"/>
</dbReference>
<sequence>MKSVLMTGVFAVGFAVLQVHAAPVTGDIEKGKQKVAQICNACHGLDGNGVAVQTIWPKLAGQNANYIYKQLNNFKIGDRHNAQMTPMALPLTDEEMRNVAVYFQSQTQKGGTAKPELVALGESIYRAGNPANGVPACSGCHGPAGLGNDLAKFPRLAGQHADYITQTLKLFRAMERENDPNGMMRGVTARLTDAEMAAVAQYIQGLRP</sequence>
<dbReference type="InterPro" id="IPR009056">
    <property type="entry name" value="Cyt_c-like_dom"/>
</dbReference>
<feature type="binding site" description="axial binding residue" evidence="9">
    <location>
        <position position="184"/>
    </location>
    <ligand>
        <name>heme c</name>
        <dbReference type="ChEBI" id="CHEBI:61717"/>
        <label>2</label>
    </ligand>
    <ligandPart>
        <name>Fe</name>
        <dbReference type="ChEBI" id="CHEBI:18248"/>
    </ligandPart>
</feature>
<gene>
    <name evidence="12" type="ORF">HUK38_08500</name>
</gene>
<dbReference type="GO" id="GO:0005506">
    <property type="term" value="F:iron ion binding"/>
    <property type="evidence" value="ECO:0007669"/>
    <property type="project" value="InterPro"/>
</dbReference>
<dbReference type="Pfam" id="PF00034">
    <property type="entry name" value="Cytochrom_C"/>
    <property type="match status" value="2"/>
</dbReference>
<feature type="binding site" description="axial binding residue" evidence="9">
    <location>
        <position position="84"/>
    </location>
    <ligand>
        <name>heme c</name>
        <dbReference type="ChEBI" id="CHEBI:61717"/>
        <label>1</label>
    </ligand>
    <ligandPart>
        <name>Fe</name>
        <dbReference type="ChEBI" id="CHEBI:18248"/>
    </ligandPart>
</feature>
<dbReference type="PANTHER" id="PTHR33751:SF9">
    <property type="entry name" value="CYTOCHROME C4"/>
    <property type="match status" value="1"/>
</dbReference>
<dbReference type="EMBL" id="JABVCQ010000016">
    <property type="protein sequence ID" value="MBB1126270.1"/>
    <property type="molecule type" value="Genomic_DNA"/>
</dbReference>
<feature type="domain" description="Cytochrome c" evidence="11">
    <location>
        <begin position="26"/>
        <end position="107"/>
    </location>
</feature>
<dbReference type="GO" id="GO:0042597">
    <property type="term" value="C:periplasmic space"/>
    <property type="evidence" value="ECO:0007669"/>
    <property type="project" value="UniProtKB-SubCell"/>
</dbReference>
<keyword evidence="3 8" id="KW-0349">Heme</keyword>
<accession>A0A839HDS6</accession>
<feature type="binding site" description="covalent" evidence="8">
    <location>
        <position position="39"/>
    </location>
    <ligand>
        <name>heme c</name>
        <dbReference type="ChEBI" id="CHEBI:61717"/>
        <label>1</label>
    </ligand>
</feature>
<evidence type="ECO:0000256" key="10">
    <source>
        <dbReference type="SAM" id="SignalP"/>
    </source>
</evidence>
<feature type="binding site" description="axial binding residue" evidence="9">
    <location>
        <position position="141"/>
    </location>
    <ligand>
        <name>heme c</name>
        <dbReference type="ChEBI" id="CHEBI:61717"/>
        <label>2</label>
    </ligand>
    <ligandPart>
        <name>Fe</name>
        <dbReference type="ChEBI" id="CHEBI:18248"/>
    </ligandPart>
</feature>
<proteinExistence type="predicted"/>
<comment type="caution">
    <text evidence="12">The sequence shown here is derived from an EMBL/GenBank/DDBJ whole genome shotgun (WGS) entry which is preliminary data.</text>
</comment>
<dbReference type="GO" id="GO:0009055">
    <property type="term" value="F:electron transfer activity"/>
    <property type="evidence" value="ECO:0007669"/>
    <property type="project" value="InterPro"/>
</dbReference>
<dbReference type="Proteomes" id="UP000548632">
    <property type="component" value="Unassembled WGS sequence"/>
</dbReference>
<evidence type="ECO:0000256" key="1">
    <source>
        <dbReference type="ARBA" id="ARBA00004418"/>
    </source>
</evidence>
<evidence type="ECO:0000256" key="4">
    <source>
        <dbReference type="ARBA" id="ARBA00022723"/>
    </source>
</evidence>